<protein>
    <recommendedName>
        <fullName evidence="1">ATPase dynein-related AAA domain-containing protein</fullName>
    </recommendedName>
</protein>
<organism evidence="2">
    <name type="scientific">uncultured Alphaproteobacteria bacterium</name>
    <dbReference type="NCBI Taxonomy" id="91750"/>
    <lineage>
        <taxon>Bacteria</taxon>
        <taxon>Pseudomonadati</taxon>
        <taxon>Pseudomonadota</taxon>
        <taxon>Alphaproteobacteria</taxon>
        <taxon>environmental samples</taxon>
    </lineage>
</organism>
<dbReference type="EMBL" id="FLUO01000001">
    <property type="protein sequence ID" value="SBW04841.1"/>
    <property type="molecule type" value="Genomic_DNA"/>
</dbReference>
<name>A0A212JZE7_9PROT</name>
<accession>A0A212JZE7</accession>
<sequence length="182" mass="20408">MSLPLPSLDQLQPAEFDARELFSGQTSGRMVKGYKSPCLHTPIWDPHYLFHDAMREVVVWFLDPTDPLYVFGPTGSGKTSLVRQLAARLNYPVFEITAHGRLEFDDLVGHLSVENGSMTFQYGPLALAMRHGGIFLLNEMDLLDPANRGWAQRHSRRCAAVPADERWRGDPAAPDVPLQHTV</sequence>
<dbReference type="GO" id="GO:0005524">
    <property type="term" value="F:ATP binding"/>
    <property type="evidence" value="ECO:0007669"/>
    <property type="project" value="InterPro"/>
</dbReference>
<dbReference type="AlphaFoldDB" id="A0A212JZE7"/>
<dbReference type="InterPro" id="IPR011704">
    <property type="entry name" value="ATPase_dyneun-rel_AAA"/>
</dbReference>
<evidence type="ECO:0000259" key="1">
    <source>
        <dbReference type="Pfam" id="PF07728"/>
    </source>
</evidence>
<dbReference type="CDD" id="cd00009">
    <property type="entry name" value="AAA"/>
    <property type="match status" value="1"/>
</dbReference>
<dbReference type="InterPro" id="IPR027417">
    <property type="entry name" value="P-loop_NTPase"/>
</dbReference>
<dbReference type="GO" id="GO:0016887">
    <property type="term" value="F:ATP hydrolysis activity"/>
    <property type="evidence" value="ECO:0007669"/>
    <property type="project" value="InterPro"/>
</dbReference>
<dbReference type="Gene3D" id="3.40.50.300">
    <property type="entry name" value="P-loop containing nucleotide triphosphate hydrolases"/>
    <property type="match status" value="1"/>
</dbReference>
<reference evidence="2" key="1">
    <citation type="submission" date="2016-04" db="EMBL/GenBank/DDBJ databases">
        <authorList>
            <person name="Evans L.H."/>
            <person name="Alamgir A."/>
            <person name="Owens N."/>
            <person name="Weber N.D."/>
            <person name="Virtaneva K."/>
            <person name="Barbian K."/>
            <person name="Babar A."/>
            <person name="Rosenke K."/>
        </authorList>
    </citation>
    <scope>NUCLEOTIDE SEQUENCE</scope>
    <source>
        <strain evidence="2">86</strain>
    </source>
</reference>
<gene>
    <name evidence="2" type="ORF">KL86APRO_11905</name>
</gene>
<evidence type="ECO:0000313" key="2">
    <source>
        <dbReference type="EMBL" id="SBW04841.1"/>
    </source>
</evidence>
<dbReference type="Pfam" id="PF07728">
    <property type="entry name" value="AAA_5"/>
    <property type="match status" value="1"/>
</dbReference>
<feature type="domain" description="ATPase dynein-related AAA" evidence="1">
    <location>
        <begin position="70"/>
        <end position="144"/>
    </location>
</feature>
<proteinExistence type="predicted"/>
<dbReference type="SUPFAM" id="SSF52540">
    <property type="entry name" value="P-loop containing nucleoside triphosphate hydrolases"/>
    <property type="match status" value="1"/>
</dbReference>